<comment type="caution">
    <text evidence="3">The sequence shown here is derived from an EMBL/GenBank/DDBJ whole genome shotgun (WGS) entry which is preliminary data.</text>
</comment>
<reference evidence="3" key="1">
    <citation type="journal article" date="2024" name="Gigascience">
        <title>Chromosome-level genome of the poultry shaft louse Menopon gallinae provides insight into the host-switching and adaptive evolution of parasitic lice.</title>
        <authorList>
            <person name="Xu Y."/>
            <person name="Ma L."/>
            <person name="Liu S."/>
            <person name="Liang Y."/>
            <person name="Liu Q."/>
            <person name="He Z."/>
            <person name="Tian L."/>
            <person name="Duan Y."/>
            <person name="Cai W."/>
            <person name="Li H."/>
            <person name="Song F."/>
        </authorList>
    </citation>
    <scope>NUCLEOTIDE SEQUENCE</scope>
    <source>
        <strain evidence="3">Cailab_2023a</strain>
    </source>
</reference>
<evidence type="ECO:0000313" key="3">
    <source>
        <dbReference type="EMBL" id="KAL0267699.1"/>
    </source>
</evidence>
<proteinExistence type="predicted"/>
<accession>A0AAW2HDB1</accession>
<feature type="compositionally biased region" description="Basic and acidic residues" evidence="2">
    <location>
        <begin position="382"/>
        <end position="405"/>
    </location>
</feature>
<dbReference type="EMBL" id="JARGDH010000005">
    <property type="protein sequence ID" value="KAL0267699.1"/>
    <property type="molecule type" value="Genomic_DNA"/>
</dbReference>
<feature type="region of interest" description="Disordered" evidence="2">
    <location>
        <begin position="382"/>
        <end position="443"/>
    </location>
</feature>
<evidence type="ECO:0000256" key="1">
    <source>
        <dbReference type="SAM" id="Coils"/>
    </source>
</evidence>
<sequence length="840" mass="96006">MVFSIFTDCLKVQKVTTMNKSGIFDKIRNHLMPFNEEYKKSIQCLSSLIEDSLQCLDELELNIRDELAKEKKSYRKQTLPRQMNTTNSVMGCSILTRTRAAQRVNESQLQMTNIIVGVCDTTRSICSGGQTGDKNEESVSQKRPAEAVELNDSCKKIKYKNCSIVETPKSDRGAFIMSRIKAEDANATKNLPIPSKRTKPVVKSKFFDDDGNILKPECTLKEGLTEDHESCSPTSSQTQNLSAVNSDKSIEFISPEVNNANCTEVLSETGCSLRVKQDSITCTRICDTTSNVMNLAVKSSTAVENSMVSSYSLRSSVNIQSSKIGDLGGDETMSSGLIHEAKCSTPKTVLVEKPYALRSSANVQKMGTTITDLDQSIKEEAHSIENRSTRLRNRRESNQENEERPKRTRKARTKKKVSDEIDAEANKGPITRTKSRKNQETIRKSRVSVLARKSLMKAKVISLQHCKLENLKSELKEEKVQSNIVSSLQCSASKMTKLSSLRSDLLGKICSSQMKLNRLKSSENIMNTGRGKYQLLKSDSKRKENPLLTRVNGDLAAETLLRSAMKGKGDEIEKELKLRALKEKEEEALLKKTMSIKKRQKELKEKNEKKLNSVMKQRKKLESEKLNNIVQLEREKEEKRRIRLQERELKMKENALQKKLLLEKKLAETEERRRLEEEARLAKLKEQEAEQERIMIERQKELELQEKRAQERLADQKAREKYEMKLKEEQSKQKMVASKLQSKKVCDYRSRNENDYGLEDENSELDSDHEERTTRNRPLPQWAKRVLSRRCPFVTGVTKKMITEFLPCLQKTPDIVQMFNMTPKKRIARTSSAIWNTPSS</sequence>
<keyword evidence="1" id="KW-0175">Coiled coil</keyword>
<feature type="region of interest" description="Disordered" evidence="2">
    <location>
        <begin position="753"/>
        <end position="777"/>
    </location>
</feature>
<organism evidence="3">
    <name type="scientific">Menopon gallinae</name>
    <name type="common">poultry shaft louse</name>
    <dbReference type="NCBI Taxonomy" id="328185"/>
    <lineage>
        <taxon>Eukaryota</taxon>
        <taxon>Metazoa</taxon>
        <taxon>Ecdysozoa</taxon>
        <taxon>Arthropoda</taxon>
        <taxon>Hexapoda</taxon>
        <taxon>Insecta</taxon>
        <taxon>Pterygota</taxon>
        <taxon>Neoptera</taxon>
        <taxon>Paraneoptera</taxon>
        <taxon>Psocodea</taxon>
        <taxon>Troctomorpha</taxon>
        <taxon>Phthiraptera</taxon>
        <taxon>Amblycera</taxon>
        <taxon>Menoponidae</taxon>
        <taxon>Menopon</taxon>
    </lineage>
</organism>
<evidence type="ECO:0000256" key="2">
    <source>
        <dbReference type="SAM" id="MobiDB-lite"/>
    </source>
</evidence>
<name>A0AAW2HDB1_9NEOP</name>
<protein>
    <recommendedName>
        <fullName evidence="4">Inner centromere protein ARK-binding domain-containing protein</fullName>
    </recommendedName>
</protein>
<feature type="coiled-coil region" evidence="1">
    <location>
        <begin position="597"/>
        <end position="719"/>
    </location>
</feature>
<evidence type="ECO:0008006" key="4">
    <source>
        <dbReference type="Google" id="ProtNLM"/>
    </source>
</evidence>
<feature type="compositionally biased region" description="Acidic residues" evidence="2">
    <location>
        <begin position="756"/>
        <end position="768"/>
    </location>
</feature>
<gene>
    <name evidence="3" type="ORF">PYX00_009893</name>
</gene>
<feature type="compositionally biased region" description="Basic residues" evidence="2">
    <location>
        <begin position="406"/>
        <end position="415"/>
    </location>
</feature>
<dbReference type="AlphaFoldDB" id="A0AAW2HDB1"/>